<dbReference type="HOGENOM" id="CLU_017584_10_2_9"/>
<dbReference type="PANTHER" id="PTHR38445:SF9">
    <property type="entry name" value="HTH-TYPE TRANSCRIPTIONAL REPRESSOR YTRA"/>
    <property type="match status" value="1"/>
</dbReference>
<feature type="domain" description="HTH gntR-type" evidence="4">
    <location>
        <begin position="10"/>
        <end position="78"/>
    </location>
</feature>
<dbReference type="STRING" id="796937.HMPREF9630_01432"/>
<dbReference type="RefSeq" id="WP_009529599.1">
    <property type="nucleotide sequence ID" value="NZ_JBQNBP010000115.1"/>
</dbReference>
<dbReference type="Pfam" id="PF00392">
    <property type="entry name" value="GntR"/>
    <property type="match status" value="1"/>
</dbReference>
<evidence type="ECO:0000313" key="6">
    <source>
        <dbReference type="Proteomes" id="UP000003379"/>
    </source>
</evidence>
<keyword evidence="1" id="KW-0805">Transcription regulation</keyword>
<dbReference type="GO" id="GO:0003700">
    <property type="term" value="F:DNA-binding transcription factor activity"/>
    <property type="evidence" value="ECO:0007669"/>
    <property type="project" value="InterPro"/>
</dbReference>
<evidence type="ECO:0000256" key="2">
    <source>
        <dbReference type="ARBA" id="ARBA00023125"/>
    </source>
</evidence>
<dbReference type="InterPro" id="IPR036390">
    <property type="entry name" value="WH_DNA-bd_sf"/>
</dbReference>
<organism evidence="5 6">
    <name type="scientific">Peptoanaerobacter stomatis</name>
    <dbReference type="NCBI Taxonomy" id="796937"/>
    <lineage>
        <taxon>Bacteria</taxon>
        <taxon>Bacillati</taxon>
        <taxon>Bacillota</taxon>
        <taxon>Clostridia</taxon>
        <taxon>Peptostreptococcales</taxon>
        <taxon>Filifactoraceae</taxon>
        <taxon>Peptoanaerobacter</taxon>
    </lineage>
</organism>
<accession>G9XCV3</accession>
<comment type="caution">
    <text evidence="5">The sequence shown here is derived from an EMBL/GenBank/DDBJ whole genome shotgun (WGS) entry which is preliminary data.</text>
</comment>
<keyword evidence="2" id="KW-0238">DNA-binding</keyword>
<dbReference type="SMART" id="SM00345">
    <property type="entry name" value="HTH_GNTR"/>
    <property type="match status" value="1"/>
</dbReference>
<evidence type="ECO:0000259" key="4">
    <source>
        <dbReference type="PROSITE" id="PS50949"/>
    </source>
</evidence>
<dbReference type="PATRIC" id="fig|796940.3.peg.1111"/>
<dbReference type="SUPFAM" id="SSF46785">
    <property type="entry name" value="Winged helix' DNA-binding domain"/>
    <property type="match status" value="1"/>
</dbReference>
<evidence type="ECO:0000256" key="1">
    <source>
        <dbReference type="ARBA" id="ARBA00023015"/>
    </source>
</evidence>
<proteinExistence type="predicted"/>
<dbReference type="PRINTS" id="PR00035">
    <property type="entry name" value="HTHGNTR"/>
</dbReference>
<protein>
    <recommendedName>
        <fullName evidence="4">HTH gntR-type domain-containing protein</fullName>
    </recommendedName>
</protein>
<sequence length="126" mass="14514">MIQVDVRSRVPIYEQIINSIKQMSISGVLLPNEKLPSVRELAKDMTINPNTIQKAYQELERQGIIYIKRGQGTFINPDIKAKNKEEKMANLKEIISNIVVESIYLGISKEELIEIIKNIYEKNQVQ</sequence>
<keyword evidence="3" id="KW-0804">Transcription</keyword>
<dbReference type="PANTHER" id="PTHR38445">
    <property type="entry name" value="HTH-TYPE TRANSCRIPTIONAL REPRESSOR YTRA"/>
    <property type="match status" value="1"/>
</dbReference>
<dbReference type="CDD" id="cd07377">
    <property type="entry name" value="WHTH_GntR"/>
    <property type="match status" value="1"/>
</dbReference>
<gene>
    <name evidence="5" type="ORF">HMPREF9628_01680</name>
</gene>
<dbReference type="PROSITE" id="PS50949">
    <property type="entry name" value="HTH_GNTR"/>
    <property type="match status" value="1"/>
</dbReference>
<evidence type="ECO:0000313" key="5">
    <source>
        <dbReference type="EMBL" id="EHL19207.1"/>
    </source>
</evidence>
<dbReference type="InterPro" id="IPR000524">
    <property type="entry name" value="Tscrpt_reg_HTH_GntR"/>
</dbReference>
<dbReference type="InterPro" id="IPR036388">
    <property type="entry name" value="WH-like_DNA-bd_sf"/>
</dbReference>
<evidence type="ECO:0000256" key="3">
    <source>
        <dbReference type="ARBA" id="ARBA00023163"/>
    </source>
</evidence>
<reference evidence="5 6" key="1">
    <citation type="submission" date="2011-08" db="EMBL/GenBank/DDBJ databases">
        <title>The Genome Sequence of Eubacteriaceae bacterium CM5.</title>
        <authorList>
            <consortium name="The Broad Institute Genome Sequencing Platform"/>
            <person name="Earl A."/>
            <person name="Ward D."/>
            <person name="Feldgarden M."/>
            <person name="Gevers D."/>
            <person name="Sizova M."/>
            <person name="Hazen A."/>
            <person name="Epstein S."/>
            <person name="Young S.K."/>
            <person name="Zeng Q."/>
            <person name="Gargeya S."/>
            <person name="Fitzgerald M."/>
            <person name="Haas B."/>
            <person name="Abouelleil A."/>
            <person name="Alvarado L."/>
            <person name="Arachchi H.M."/>
            <person name="Berlin A."/>
            <person name="Brown A."/>
            <person name="Chapman S.B."/>
            <person name="Chen Z."/>
            <person name="Dunbar C."/>
            <person name="Freedman E."/>
            <person name="Gearin G."/>
            <person name="Gellesch M."/>
            <person name="Goldberg J."/>
            <person name="Griggs A."/>
            <person name="Gujja S."/>
            <person name="Heiman D."/>
            <person name="Howarth C."/>
            <person name="Larson L."/>
            <person name="Lui A."/>
            <person name="MacDonald P.J.P."/>
            <person name="Montmayeur A."/>
            <person name="Murphy C."/>
            <person name="Neiman D."/>
            <person name="Pearson M."/>
            <person name="Priest M."/>
            <person name="Roberts A."/>
            <person name="Saif S."/>
            <person name="Shea T."/>
            <person name="Shenoy N."/>
            <person name="Sisk P."/>
            <person name="Stolte C."/>
            <person name="Sykes S."/>
            <person name="Wortman J."/>
            <person name="Nusbaum C."/>
            <person name="Birren B."/>
        </authorList>
    </citation>
    <scope>NUCLEOTIDE SEQUENCE [LARGE SCALE GENOMIC DNA]</scope>
    <source>
        <strain evidence="5 6">CM5</strain>
    </source>
</reference>
<name>G9XCV3_9FIRM</name>
<dbReference type="AlphaFoldDB" id="G9XCV3"/>
<dbReference type="GO" id="GO:0003677">
    <property type="term" value="F:DNA binding"/>
    <property type="evidence" value="ECO:0007669"/>
    <property type="project" value="UniProtKB-KW"/>
</dbReference>
<dbReference type="Proteomes" id="UP000003379">
    <property type="component" value="Unassembled WGS sequence"/>
</dbReference>
<dbReference type="EMBL" id="AFZG01000026">
    <property type="protein sequence ID" value="EHL19207.1"/>
    <property type="molecule type" value="Genomic_DNA"/>
</dbReference>
<dbReference type="Gene3D" id="1.10.10.10">
    <property type="entry name" value="Winged helix-like DNA-binding domain superfamily/Winged helix DNA-binding domain"/>
    <property type="match status" value="1"/>
</dbReference>